<accession>A0A1G8ARW0</accession>
<dbReference type="PANTHER" id="PTHR33221">
    <property type="entry name" value="WINGED HELIX-TURN-HELIX TRANSCRIPTIONAL REGULATOR, RRF2 FAMILY"/>
    <property type="match status" value="1"/>
</dbReference>
<dbReference type="EMBL" id="FNDD01000011">
    <property type="protein sequence ID" value="SDH23792.1"/>
    <property type="molecule type" value="Genomic_DNA"/>
</dbReference>
<evidence type="ECO:0000313" key="2">
    <source>
        <dbReference type="Proteomes" id="UP000198854"/>
    </source>
</evidence>
<dbReference type="InterPro" id="IPR036388">
    <property type="entry name" value="WH-like_DNA-bd_sf"/>
</dbReference>
<dbReference type="PANTHER" id="PTHR33221:SF15">
    <property type="entry name" value="HTH-TYPE TRANSCRIPTIONAL REGULATOR YWGB-RELATED"/>
    <property type="match status" value="1"/>
</dbReference>
<dbReference type="RefSeq" id="WP_093273521.1">
    <property type="nucleotide sequence ID" value="NZ_FNDD01000011.1"/>
</dbReference>
<dbReference type="InterPro" id="IPR000944">
    <property type="entry name" value="Tscrpt_reg_Rrf2"/>
</dbReference>
<dbReference type="SUPFAM" id="SSF46785">
    <property type="entry name" value="Winged helix' DNA-binding domain"/>
    <property type="match status" value="1"/>
</dbReference>
<name>A0A1G8ARW0_9VIBR</name>
<gene>
    <name evidence="1" type="ORF">SAMN04488136_111103</name>
</gene>
<dbReference type="STRING" id="861298.SAMN04488136_111103"/>
<organism evidence="1 2">
    <name type="scientific">Vibrio xiamenensis</name>
    <dbReference type="NCBI Taxonomy" id="861298"/>
    <lineage>
        <taxon>Bacteria</taxon>
        <taxon>Pseudomonadati</taxon>
        <taxon>Pseudomonadota</taxon>
        <taxon>Gammaproteobacteria</taxon>
        <taxon>Vibrionales</taxon>
        <taxon>Vibrionaceae</taxon>
        <taxon>Vibrio</taxon>
    </lineage>
</organism>
<protein>
    <submittedName>
        <fullName evidence="1">DNA-binding transcriptional regulator, IscR family</fullName>
    </submittedName>
</protein>
<dbReference type="PROSITE" id="PS51197">
    <property type="entry name" value="HTH_RRF2_2"/>
    <property type="match status" value="1"/>
</dbReference>
<dbReference type="InterPro" id="IPR036390">
    <property type="entry name" value="WH_DNA-bd_sf"/>
</dbReference>
<dbReference type="GO" id="GO:0003677">
    <property type="term" value="F:DNA binding"/>
    <property type="evidence" value="ECO:0007669"/>
    <property type="project" value="UniProtKB-KW"/>
</dbReference>
<dbReference type="Proteomes" id="UP000198854">
    <property type="component" value="Unassembled WGS sequence"/>
</dbReference>
<dbReference type="AlphaFoldDB" id="A0A1G8ARW0"/>
<dbReference type="Pfam" id="PF02082">
    <property type="entry name" value="Rrf2"/>
    <property type="match status" value="1"/>
</dbReference>
<proteinExistence type="predicted"/>
<dbReference type="GO" id="GO:0003700">
    <property type="term" value="F:DNA-binding transcription factor activity"/>
    <property type="evidence" value="ECO:0007669"/>
    <property type="project" value="TreeGrafter"/>
</dbReference>
<dbReference type="Gene3D" id="1.10.10.10">
    <property type="entry name" value="Winged helix-like DNA-binding domain superfamily/Winged helix DNA-binding domain"/>
    <property type="match status" value="1"/>
</dbReference>
<dbReference type="OrthoDB" id="9800506at2"/>
<keyword evidence="1" id="KW-0238">DNA-binding</keyword>
<evidence type="ECO:0000313" key="1">
    <source>
        <dbReference type="EMBL" id="SDH23792.1"/>
    </source>
</evidence>
<sequence>MRIDSRLSRVLHIILHMAREDKPMNSEHFAKMLGTNSAVIRRTMAGLREAGYLASVRGQKGGWQIACDLNTVTLLDIYQAVGKPTVFCIGFDNNNPDCVVEKAVNAAIREALQASEALLLKRFSEITLSELSEDFIERYAAY</sequence>
<keyword evidence="2" id="KW-1185">Reference proteome</keyword>
<dbReference type="GO" id="GO:0005829">
    <property type="term" value="C:cytosol"/>
    <property type="evidence" value="ECO:0007669"/>
    <property type="project" value="TreeGrafter"/>
</dbReference>
<reference evidence="1 2" key="1">
    <citation type="submission" date="2016-10" db="EMBL/GenBank/DDBJ databases">
        <authorList>
            <person name="de Groot N.N."/>
        </authorList>
    </citation>
    <scope>NUCLEOTIDE SEQUENCE [LARGE SCALE GENOMIC DNA]</scope>
    <source>
        <strain evidence="1 2">CGMCC 1.10228</strain>
    </source>
</reference>